<feature type="compositionally biased region" description="Polar residues" evidence="1">
    <location>
        <begin position="98"/>
        <end position="116"/>
    </location>
</feature>
<evidence type="ECO:0000256" key="1">
    <source>
        <dbReference type="SAM" id="MobiDB-lite"/>
    </source>
</evidence>
<keyword evidence="3" id="KW-1185">Reference proteome</keyword>
<name>A0AAN8FNY1_TRICO</name>
<feature type="region of interest" description="Disordered" evidence="1">
    <location>
        <begin position="81"/>
        <end position="116"/>
    </location>
</feature>
<dbReference type="AlphaFoldDB" id="A0AAN8FNY1"/>
<dbReference type="EMBL" id="WIXE01006340">
    <property type="protein sequence ID" value="KAK5981390.1"/>
    <property type="molecule type" value="Genomic_DNA"/>
</dbReference>
<organism evidence="2 3">
    <name type="scientific">Trichostrongylus colubriformis</name>
    <name type="common">Black scour worm</name>
    <dbReference type="NCBI Taxonomy" id="6319"/>
    <lineage>
        <taxon>Eukaryota</taxon>
        <taxon>Metazoa</taxon>
        <taxon>Ecdysozoa</taxon>
        <taxon>Nematoda</taxon>
        <taxon>Chromadorea</taxon>
        <taxon>Rhabditida</taxon>
        <taxon>Rhabditina</taxon>
        <taxon>Rhabditomorpha</taxon>
        <taxon>Strongyloidea</taxon>
        <taxon>Trichostrongylidae</taxon>
        <taxon>Trichostrongylus</taxon>
    </lineage>
</organism>
<evidence type="ECO:0000313" key="2">
    <source>
        <dbReference type="EMBL" id="KAK5981390.1"/>
    </source>
</evidence>
<protein>
    <submittedName>
        <fullName evidence="2">Uncharacterized protein</fullName>
    </submittedName>
</protein>
<dbReference type="Proteomes" id="UP001331761">
    <property type="component" value="Unassembled WGS sequence"/>
</dbReference>
<feature type="region of interest" description="Disordered" evidence="1">
    <location>
        <begin position="31"/>
        <end position="51"/>
    </location>
</feature>
<sequence>MVGSSKGDDICVVMKPGTDVEMMLKSVYLNDAAGSGQGSRPPSKGLSSVYLQPNQNDGIEEYDLSAAPSYYYQTYQAPSFTRKDQEPAPVVEVAKEGQMSQAKPAEQQQIVTAVRT</sequence>
<gene>
    <name evidence="2" type="ORF">GCK32_008300</name>
</gene>
<accession>A0AAN8FNY1</accession>
<proteinExistence type="predicted"/>
<comment type="caution">
    <text evidence="2">The sequence shown here is derived from an EMBL/GenBank/DDBJ whole genome shotgun (WGS) entry which is preliminary data.</text>
</comment>
<evidence type="ECO:0000313" key="3">
    <source>
        <dbReference type="Proteomes" id="UP001331761"/>
    </source>
</evidence>
<reference evidence="2 3" key="1">
    <citation type="submission" date="2019-10" db="EMBL/GenBank/DDBJ databases">
        <title>Assembly and Annotation for the nematode Trichostrongylus colubriformis.</title>
        <authorList>
            <person name="Martin J."/>
        </authorList>
    </citation>
    <scope>NUCLEOTIDE SEQUENCE [LARGE SCALE GENOMIC DNA]</scope>
    <source>
        <strain evidence="2">G859</strain>
        <tissue evidence="2">Whole worm</tissue>
    </source>
</reference>